<organism evidence="3 4">
    <name type="scientific">Halonotius terrestris</name>
    <dbReference type="NCBI Taxonomy" id="2487750"/>
    <lineage>
        <taxon>Archaea</taxon>
        <taxon>Methanobacteriati</taxon>
        <taxon>Methanobacteriota</taxon>
        <taxon>Stenosarchaea group</taxon>
        <taxon>Halobacteria</taxon>
        <taxon>Halobacteriales</taxon>
        <taxon>Haloferacaceae</taxon>
        <taxon>Halonotius</taxon>
    </lineage>
</organism>
<gene>
    <name evidence="3" type="ORF">EGH24_06590</name>
</gene>
<dbReference type="EMBL" id="RKLU01000002">
    <property type="protein sequence ID" value="TQQ83095.1"/>
    <property type="molecule type" value="Genomic_DNA"/>
</dbReference>
<dbReference type="AlphaFoldDB" id="A0A8J8PB08"/>
<keyword evidence="1" id="KW-0479">Metal-binding</keyword>
<proteinExistence type="predicted"/>
<evidence type="ECO:0000259" key="2">
    <source>
        <dbReference type="Pfam" id="PF07883"/>
    </source>
</evidence>
<evidence type="ECO:0000313" key="4">
    <source>
        <dbReference type="Proteomes" id="UP000705823"/>
    </source>
</evidence>
<feature type="domain" description="Cupin type-2" evidence="2">
    <location>
        <begin position="35"/>
        <end position="104"/>
    </location>
</feature>
<dbReference type="SUPFAM" id="SSF51182">
    <property type="entry name" value="RmlC-like cupins"/>
    <property type="match status" value="1"/>
</dbReference>
<dbReference type="Pfam" id="PF07883">
    <property type="entry name" value="Cupin_2"/>
    <property type="match status" value="1"/>
</dbReference>
<dbReference type="InterPro" id="IPR013096">
    <property type="entry name" value="Cupin_2"/>
</dbReference>
<dbReference type="InterPro" id="IPR051610">
    <property type="entry name" value="GPI/OXD"/>
</dbReference>
<reference evidence="3" key="1">
    <citation type="submission" date="2019-02" db="EMBL/GenBank/DDBJ databases">
        <title>Halonotius sp. a new haloarchaeum isolated from saline soil.</title>
        <authorList>
            <person name="Duran-Viseras A."/>
            <person name="Sanchez-Porro C."/>
            <person name="Ventosa A."/>
        </authorList>
    </citation>
    <scope>NUCLEOTIDE SEQUENCE</scope>
    <source>
        <strain evidence="3">F15B</strain>
    </source>
</reference>
<dbReference type="InterPro" id="IPR014710">
    <property type="entry name" value="RmlC-like_jellyroll"/>
</dbReference>
<dbReference type="PANTHER" id="PTHR35848">
    <property type="entry name" value="OXALATE-BINDING PROTEIN"/>
    <property type="match status" value="1"/>
</dbReference>
<comment type="caution">
    <text evidence="3">The sequence shown here is derived from an EMBL/GenBank/DDBJ whole genome shotgun (WGS) entry which is preliminary data.</text>
</comment>
<protein>
    <submittedName>
        <fullName evidence="3">Cupin domain-containing protein</fullName>
    </submittedName>
</protein>
<evidence type="ECO:0000256" key="1">
    <source>
        <dbReference type="ARBA" id="ARBA00022723"/>
    </source>
</evidence>
<accession>A0A8J8PB08</accession>
<sequence length="155" mass="16843">MNKVRIDALDDRSGPADVARPITNAIGAESIALNYYELAPGESFAYGYHKHETQEEVFVIQQGEVTFEMETGEVTVEAGDVIRFAPGEFQRGVNTGEQRVIALALGAPQARGDTEIRRECADCGERTPTTVERIEGGSGTLTRCLECGAETGRFE</sequence>
<dbReference type="Gene3D" id="2.60.120.10">
    <property type="entry name" value="Jelly Rolls"/>
    <property type="match status" value="1"/>
</dbReference>
<name>A0A8J8PB08_9EURY</name>
<dbReference type="PANTHER" id="PTHR35848:SF9">
    <property type="entry name" value="SLL1358 PROTEIN"/>
    <property type="match status" value="1"/>
</dbReference>
<keyword evidence="4" id="KW-1185">Reference proteome</keyword>
<evidence type="ECO:0000313" key="3">
    <source>
        <dbReference type="EMBL" id="TQQ83095.1"/>
    </source>
</evidence>
<dbReference type="InterPro" id="IPR011051">
    <property type="entry name" value="RmlC_Cupin_sf"/>
</dbReference>
<dbReference type="OrthoDB" id="190812at2157"/>
<dbReference type="RefSeq" id="WP_142979359.1">
    <property type="nucleotide sequence ID" value="NZ_RKLU01000002.1"/>
</dbReference>
<dbReference type="Proteomes" id="UP000705823">
    <property type="component" value="Unassembled WGS sequence"/>
</dbReference>
<dbReference type="GO" id="GO:0046872">
    <property type="term" value="F:metal ion binding"/>
    <property type="evidence" value="ECO:0007669"/>
    <property type="project" value="UniProtKB-KW"/>
</dbReference>